<gene>
    <name evidence="2" type="ORF">HNQ61_002989</name>
</gene>
<protein>
    <submittedName>
        <fullName evidence="2">Uncharacterized protein</fullName>
    </submittedName>
</protein>
<evidence type="ECO:0000313" key="3">
    <source>
        <dbReference type="Proteomes" id="UP000582837"/>
    </source>
</evidence>
<name>A0A841GZX8_9BACT</name>
<proteinExistence type="predicted"/>
<accession>A0A841GZX8</accession>
<comment type="caution">
    <text evidence="2">The sequence shown here is derived from an EMBL/GenBank/DDBJ whole genome shotgun (WGS) entry which is preliminary data.</text>
</comment>
<keyword evidence="1" id="KW-0732">Signal</keyword>
<keyword evidence="3" id="KW-1185">Reference proteome</keyword>
<dbReference type="AlphaFoldDB" id="A0A841GZX8"/>
<dbReference type="Proteomes" id="UP000582837">
    <property type="component" value="Unassembled WGS sequence"/>
</dbReference>
<organism evidence="2 3">
    <name type="scientific">Longimicrobium terrae</name>
    <dbReference type="NCBI Taxonomy" id="1639882"/>
    <lineage>
        <taxon>Bacteria</taxon>
        <taxon>Pseudomonadati</taxon>
        <taxon>Gemmatimonadota</taxon>
        <taxon>Longimicrobiia</taxon>
        <taxon>Longimicrobiales</taxon>
        <taxon>Longimicrobiaceae</taxon>
        <taxon>Longimicrobium</taxon>
    </lineage>
</organism>
<evidence type="ECO:0000256" key="1">
    <source>
        <dbReference type="SAM" id="SignalP"/>
    </source>
</evidence>
<dbReference type="PROSITE" id="PS51257">
    <property type="entry name" value="PROKAR_LIPOPROTEIN"/>
    <property type="match status" value="1"/>
</dbReference>
<feature type="signal peptide" evidence="1">
    <location>
        <begin position="1"/>
        <end position="23"/>
    </location>
</feature>
<sequence length="134" mass="14472">MKMRILLSLAAASILSACTSTNAVLLGGTGTYPELSPGEVRVFLHEENVPGDFERIALVTAESNASWTDETDLIRAMRRRAAKMGADAIIIGDLHDPTTLERVAEVLTDYQPQRRGRALAIRLVAGDAPEIAAR</sequence>
<evidence type="ECO:0000313" key="2">
    <source>
        <dbReference type="EMBL" id="MBB6071365.1"/>
    </source>
</evidence>
<dbReference type="EMBL" id="JACHIA010000008">
    <property type="protein sequence ID" value="MBB6071365.1"/>
    <property type="molecule type" value="Genomic_DNA"/>
</dbReference>
<reference evidence="2 3" key="1">
    <citation type="submission" date="2020-08" db="EMBL/GenBank/DDBJ databases">
        <title>Genomic Encyclopedia of Type Strains, Phase IV (KMG-IV): sequencing the most valuable type-strain genomes for metagenomic binning, comparative biology and taxonomic classification.</title>
        <authorList>
            <person name="Goeker M."/>
        </authorList>
    </citation>
    <scope>NUCLEOTIDE SEQUENCE [LARGE SCALE GENOMIC DNA]</scope>
    <source>
        <strain evidence="2 3">DSM 29007</strain>
    </source>
</reference>
<dbReference type="RefSeq" id="WP_170036806.1">
    <property type="nucleotide sequence ID" value="NZ_JABDTL010000002.1"/>
</dbReference>
<feature type="chain" id="PRO_5032629362" evidence="1">
    <location>
        <begin position="24"/>
        <end position="134"/>
    </location>
</feature>